<keyword evidence="2" id="KW-1185">Reference proteome</keyword>
<accession>A0A4S8P976</accession>
<organism evidence="1 2">
    <name type="scientific">Glycomyces paridis</name>
    <dbReference type="NCBI Taxonomy" id="2126555"/>
    <lineage>
        <taxon>Bacteria</taxon>
        <taxon>Bacillati</taxon>
        <taxon>Actinomycetota</taxon>
        <taxon>Actinomycetes</taxon>
        <taxon>Glycomycetales</taxon>
        <taxon>Glycomycetaceae</taxon>
        <taxon>Glycomyces</taxon>
    </lineage>
</organism>
<reference evidence="1 2" key="1">
    <citation type="journal article" date="2018" name="Int. J. Syst. Evol. Microbiol.">
        <title>Glycomyces paridis sp. nov., isolated from the medicinal plant Paris polyphylla.</title>
        <authorList>
            <person name="Fang X.M."/>
            <person name="Bai J.L."/>
            <person name="Su J."/>
            <person name="Zhao L.L."/>
            <person name="Liu H.Y."/>
            <person name="Ma B.P."/>
            <person name="Zhang Y.Q."/>
            <person name="Yu L.Y."/>
        </authorList>
    </citation>
    <scope>NUCLEOTIDE SEQUENCE [LARGE SCALE GENOMIC DNA]</scope>
    <source>
        <strain evidence="1 2">CPCC 204357</strain>
    </source>
</reference>
<evidence type="ECO:0000313" key="1">
    <source>
        <dbReference type="EMBL" id="THV26790.1"/>
    </source>
</evidence>
<protein>
    <recommendedName>
        <fullName evidence="3">YbaB/EbfC family nucleoid-associated protein</fullName>
    </recommendedName>
</protein>
<dbReference type="AlphaFoldDB" id="A0A4S8P976"/>
<dbReference type="RefSeq" id="WP_136530986.1">
    <property type="nucleotide sequence ID" value="NZ_STGX01000013.1"/>
</dbReference>
<evidence type="ECO:0000313" key="2">
    <source>
        <dbReference type="Proteomes" id="UP000305792"/>
    </source>
</evidence>
<gene>
    <name evidence="1" type="ORF">E9998_17550</name>
</gene>
<proteinExistence type="predicted"/>
<dbReference type="Proteomes" id="UP000305792">
    <property type="component" value="Unassembled WGS sequence"/>
</dbReference>
<dbReference type="OrthoDB" id="5205361at2"/>
<dbReference type="EMBL" id="STGX01000013">
    <property type="protein sequence ID" value="THV26790.1"/>
    <property type="molecule type" value="Genomic_DNA"/>
</dbReference>
<comment type="caution">
    <text evidence="1">The sequence shown here is derived from an EMBL/GenBank/DDBJ whole genome shotgun (WGS) entry which is preliminary data.</text>
</comment>
<evidence type="ECO:0008006" key="3">
    <source>
        <dbReference type="Google" id="ProtNLM"/>
    </source>
</evidence>
<sequence length="112" mass="11551">MSATVMSEDQILAEAAGQIRAAAADPYFRGDPVQRALPEVAVTAVSDTHTIEATMTLDLVLKSIRLPHDLAQSVTFCADVSEAAGSVLTALHAACSQARATILAAAGGTETR</sequence>
<name>A0A4S8P976_9ACTN</name>